<dbReference type="Pfam" id="PF21547">
    <property type="entry name" value="TTI1"/>
    <property type="match status" value="1"/>
</dbReference>
<dbReference type="InterPro" id="IPR052587">
    <property type="entry name" value="TELO2-interacting_protein_1"/>
</dbReference>
<dbReference type="STRING" id="595528.A0A0D2WRM3"/>
<dbReference type="Pfam" id="PF24176">
    <property type="entry name" value="TPR_TTI1_2nd"/>
    <property type="match status" value="1"/>
</dbReference>
<feature type="domain" description="TTI1 C-terminal TPR" evidence="3">
    <location>
        <begin position="852"/>
        <end position="1025"/>
    </location>
</feature>
<feature type="compositionally biased region" description="Polar residues" evidence="1">
    <location>
        <begin position="248"/>
        <end position="258"/>
    </location>
</feature>
<organism evidence="4 5">
    <name type="scientific">Capsaspora owczarzaki (strain ATCC 30864)</name>
    <dbReference type="NCBI Taxonomy" id="595528"/>
    <lineage>
        <taxon>Eukaryota</taxon>
        <taxon>Filasterea</taxon>
        <taxon>Capsaspora</taxon>
    </lineage>
</organism>
<evidence type="ECO:0000259" key="3">
    <source>
        <dbReference type="Pfam" id="PF24181"/>
    </source>
</evidence>
<evidence type="ECO:0000259" key="2">
    <source>
        <dbReference type="Pfam" id="PF24173"/>
    </source>
</evidence>
<dbReference type="PANTHER" id="PTHR18460:SF3">
    <property type="entry name" value="TELO2-INTERACTING PROTEIN 1 HOMOLOG"/>
    <property type="match status" value="1"/>
</dbReference>
<dbReference type="InParanoid" id="A0A0D2WRM3"/>
<feature type="region of interest" description="Disordered" evidence="1">
    <location>
        <begin position="240"/>
        <end position="266"/>
    </location>
</feature>
<proteinExistence type="predicted"/>
<dbReference type="GO" id="GO:0005737">
    <property type="term" value="C:cytoplasm"/>
    <property type="evidence" value="ECO:0007669"/>
    <property type="project" value="TreeGrafter"/>
</dbReference>
<feature type="domain" description="TTI1 C-terminal TPR" evidence="3">
    <location>
        <begin position="1069"/>
        <end position="1150"/>
    </location>
</feature>
<dbReference type="AlphaFoldDB" id="A0A0D2WRM3"/>
<feature type="region of interest" description="Disordered" evidence="1">
    <location>
        <begin position="578"/>
        <end position="598"/>
    </location>
</feature>
<dbReference type="InterPro" id="IPR049362">
    <property type="entry name" value="TTI1_rpt"/>
</dbReference>
<dbReference type="PANTHER" id="PTHR18460">
    <property type="entry name" value="TEL2 INTERACTING PROTEIN 1 TTI1 FAMILY MEMBER"/>
    <property type="match status" value="1"/>
</dbReference>
<sequence length="1197" mass="129355">MLGADRKFGLSELQSLAGALKALSGGGAAAASGLQLPAFRELLIQVTLALDPQPQPQPTPAHAQSSSSSNSNSNSSLLPQAQGRPSQDEATTIAALDALTLLFVRIPDAKQRQLHPRLPLMPPLGHCVYIVLELAATHRNMHVQVKALNVIELLLKGMDDAALLLPFLPGLSSQLCKAATGNVLQNHNVTVAALQSLGLSLAKLFGDRANATVLESVKTSATAAGALSQLQALATSVADAGQLPTDDPPQNESPTASRDPSGRPTSMPMVSRTLTWFVTAAGKLCAVIRFAMVTFCDRLLTDCFFSLEKVMPSLIDALVGLTVDDFPFVAEVAQQAVEACEVALNAGSKSRALSSMLEENTFQTLTSLPRLIRGLDDKKQLLALSRLLGYFTIQKQHMADLFNSQAVLDRLTVALCEVLEFADDDLALIQEGADASQYNEQTIIPAALAVHTTVDVQMQLASPFRKRFVHFTSPAILTTVQRLCWLLGQHGGAHALVEHFATALQKQAKSHNSTLFRSTQLQLVLILNELLVGVAKSDLPTEEGLRIRRRVLDLYLTEDVWRGASELEPFEDLFEASSANASESSRTSELDSSQGEADSIPVVPATKVRRRVEGTILSALLLEGVAMIATGCGLAFKGEMLMAAVFPMVERLAHPIAVVSATSEYSLRVVSLACGYRSTQHMISANADYLINSVVLNLRYLQLHPATPVVLSTMLRYCDASILELLRDSLAEVLDAIDNNHHLLMYEGGSHSQQQQQQQRGSLLDDNASTYFGDQAVSVRYSPLRPRQPAWPGNALVTPPSQLLSILAAMVGALARWKREKALPGLNEPVAGVKPTLVANPSSNPTEHEQDDSSPTAGRPDTTQDERAAKWRAAIQESKQMRGISSADGGGDEQQEEDDEHPYADTEPPKVLTPSQIRADVALKLTEAVLEKCAHFIPSSLPPVRIAMLMAARDGMQVLASDNTRLLPMVHKLWGSVSRRCRDEDTGVQVAAWQCVSVICALGGDFARSRFLREIWPAMNSALSSPDRAGWRPLTELQQQAQRDQLQVGARRGGKGLLLPNQSDDSAQTQSNSSTGAFAGRYLRTAAYKVHIAMLEALLCVRHLKLESLDVVAIALACLPSLGDHQPHEVQMAAENALAALIEADADAVWQLLTAAHPKRRTMVTSPDDSPPCILPLNTDALDRLLARTISLFPQVM</sequence>
<keyword evidence="5" id="KW-1185">Reference proteome</keyword>
<feature type="compositionally biased region" description="Acidic residues" evidence="1">
    <location>
        <begin position="890"/>
        <end position="900"/>
    </location>
</feature>
<accession>A0A0D2WRM3</accession>
<feature type="region of interest" description="Disordered" evidence="1">
    <location>
        <begin position="827"/>
        <end position="912"/>
    </location>
</feature>
<dbReference type="InterPro" id="IPR057566">
    <property type="entry name" value="TPR_TTI1_N"/>
</dbReference>
<evidence type="ECO:0000256" key="1">
    <source>
        <dbReference type="SAM" id="MobiDB-lite"/>
    </source>
</evidence>
<dbReference type="EMBL" id="KE346367">
    <property type="protein sequence ID" value="KJE94570.1"/>
    <property type="molecule type" value="Genomic_DNA"/>
</dbReference>
<protein>
    <submittedName>
        <fullName evidence="4">Uncharacterized protein</fullName>
    </submittedName>
</protein>
<gene>
    <name evidence="4" type="ORF">CAOG_005199</name>
</gene>
<evidence type="ECO:0000313" key="4">
    <source>
        <dbReference type="EMBL" id="KJE94570.1"/>
    </source>
</evidence>
<evidence type="ECO:0000313" key="5">
    <source>
        <dbReference type="Proteomes" id="UP000008743"/>
    </source>
</evidence>
<dbReference type="InterPro" id="IPR016024">
    <property type="entry name" value="ARM-type_fold"/>
</dbReference>
<dbReference type="Pfam" id="PF24181">
    <property type="entry name" value="TPR_TTI1_C"/>
    <property type="match status" value="2"/>
</dbReference>
<dbReference type="PhylomeDB" id="A0A0D2WRM3"/>
<feature type="domain" description="TTI1 N-terminal TPR" evidence="2">
    <location>
        <begin position="79"/>
        <end position="325"/>
    </location>
</feature>
<dbReference type="eggNOG" id="KOG4524">
    <property type="taxonomic scope" value="Eukaryota"/>
</dbReference>
<dbReference type="Pfam" id="PF24173">
    <property type="entry name" value="TPR_TTI1_N"/>
    <property type="match status" value="1"/>
</dbReference>
<feature type="region of interest" description="Disordered" evidence="1">
    <location>
        <begin position="51"/>
        <end position="86"/>
    </location>
</feature>
<reference evidence="5" key="1">
    <citation type="submission" date="2011-02" db="EMBL/GenBank/DDBJ databases">
        <title>The Genome Sequence of Capsaspora owczarzaki ATCC 30864.</title>
        <authorList>
            <person name="Russ C."/>
            <person name="Cuomo C."/>
            <person name="Burger G."/>
            <person name="Gray M.W."/>
            <person name="Holland P.W.H."/>
            <person name="King N."/>
            <person name="Lang F.B.F."/>
            <person name="Roger A.J."/>
            <person name="Ruiz-Trillo I."/>
            <person name="Young S.K."/>
            <person name="Zeng Q."/>
            <person name="Gargeya S."/>
            <person name="Alvarado L."/>
            <person name="Berlin A."/>
            <person name="Chapman S.B."/>
            <person name="Chen Z."/>
            <person name="Freedman E."/>
            <person name="Gellesch M."/>
            <person name="Goldberg J."/>
            <person name="Griggs A."/>
            <person name="Gujja S."/>
            <person name="Heilman E."/>
            <person name="Heiman D."/>
            <person name="Howarth C."/>
            <person name="Mehta T."/>
            <person name="Neiman D."/>
            <person name="Pearson M."/>
            <person name="Roberts A."/>
            <person name="Saif S."/>
            <person name="Shea T."/>
            <person name="Shenoy N."/>
            <person name="Sisk P."/>
            <person name="Stolte C."/>
            <person name="Sykes S."/>
            <person name="White J."/>
            <person name="Yandava C."/>
            <person name="Haas B."/>
            <person name="Nusbaum C."/>
            <person name="Birren B."/>
        </authorList>
    </citation>
    <scope>NUCLEOTIDE SEQUENCE</scope>
    <source>
        <strain evidence="5">ATCC 30864</strain>
    </source>
</reference>
<name>A0A0D2WRM3_CAPO3</name>
<dbReference type="InterPro" id="IPR057567">
    <property type="entry name" value="TPR_TTI1_C"/>
</dbReference>
<dbReference type="Proteomes" id="UP000008743">
    <property type="component" value="Unassembled WGS sequence"/>
</dbReference>
<feature type="compositionally biased region" description="Low complexity" evidence="1">
    <location>
        <begin position="578"/>
        <end position="593"/>
    </location>
</feature>
<dbReference type="OrthoDB" id="5987201at2759"/>
<dbReference type="SUPFAM" id="SSF48371">
    <property type="entry name" value="ARM repeat"/>
    <property type="match status" value="1"/>
</dbReference>
<feature type="compositionally biased region" description="Low complexity" evidence="1">
    <location>
        <begin position="60"/>
        <end position="82"/>
    </location>
</feature>